<evidence type="ECO:0000256" key="5">
    <source>
        <dbReference type="ARBA" id="ARBA00023242"/>
    </source>
</evidence>
<feature type="region of interest" description="Disordered" evidence="6">
    <location>
        <begin position="171"/>
        <end position="205"/>
    </location>
</feature>
<sequence>MEVNSSGEETVVKVRKPYTITKQRERWTEAEHKRFLEALKLYGRAWQRIEEHVGTKTAVQIRSHAQKFFTKLEKEAINNGTSPGQAHDIDIPPPRPKRKPNSPYPRKGGLSSETSSKEVPNDKSTKSNMRLSNGNVQMAGDASLQNLQRKEMSEKGSCSEVLNLFRDAPSASFSSVNKSSSNHGAPRVIEPTKTEKSDMTKKNSLSVDVQEDVKEINDWEMDTLNGIHISSKFDNSHQEYLDTSRQQMKPKPMSVETAYVDRQTSRASHPLTERNGATSILATEIEGTHPNQTSDQEGANGSMNPCIHSTLSADPKFDSSATPQPFPHNYTAFAPMMQCNCNQDAYRSFINISSTFSSMLVSTLLSNPAIYAAARLAASYWPAAEGNTSVDPNQENPAECAQGRNIGSPPSMASIAAATVAAASAWWATQGLLPFFSSTHGFSICPGSKCCLSHSRCSTSF</sequence>
<dbReference type="Pfam" id="PF00249">
    <property type="entry name" value="Myb_DNA-binding"/>
    <property type="match status" value="1"/>
</dbReference>
<feature type="region of interest" description="Disordered" evidence="6">
    <location>
        <begin position="284"/>
        <end position="320"/>
    </location>
</feature>
<evidence type="ECO:0000256" key="2">
    <source>
        <dbReference type="ARBA" id="ARBA00023015"/>
    </source>
</evidence>
<feature type="region of interest" description="Disordered" evidence="6">
    <location>
        <begin position="77"/>
        <end position="136"/>
    </location>
</feature>
<dbReference type="PROSITE" id="PS51294">
    <property type="entry name" value="HTH_MYB"/>
    <property type="match status" value="1"/>
</dbReference>
<dbReference type="GO" id="GO:0003677">
    <property type="term" value="F:DNA binding"/>
    <property type="evidence" value="ECO:0007669"/>
    <property type="project" value="UniProtKB-KW"/>
</dbReference>
<evidence type="ECO:0000256" key="6">
    <source>
        <dbReference type="SAM" id="MobiDB-lite"/>
    </source>
</evidence>
<evidence type="ECO:0000259" key="7">
    <source>
        <dbReference type="PROSITE" id="PS50090"/>
    </source>
</evidence>
<dbReference type="Gene3D" id="1.10.10.60">
    <property type="entry name" value="Homeodomain-like"/>
    <property type="match status" value="1"/>
</dbReference>
<dbReference type="InterPro" id="IPR006447">
    <property type="entry name" value="Myb_dom_plants"/>
</dbReference>
<evidence type="ECO:0000259" key="8">
    <source>
        <dbReference type="PROSITE" id="PS51293"/>
    </source>
</evidence>
<keyword evidence="4" id="KW-0804">Transcription</keyword>
<organism evidence="10">
    <name type="scientific">Arundo donax</name>
    <name type="common">Giant reed</name>
    <name type="synonym">Donax arundinaceus</name>
    <dbReference type="NCBI Taxonomy" id="35708"/>
    <lineage>
        <taxon>Eukaryota</taxon>
        <taxon>Viridiplantae</taxon>
        <taxon>Streptophyta</taxon>
        <taxon>Embryophyta</taxon>
        <taxon>Tracheophyta</taxon>
        <taxon>Spermatophyta</taxon>
        <taxon>Magnoliopsida</taxon>
        <taxon>Liliopsida</taxon>
        <taxon>Poales</taxon>
        <taxon>Poaceae</taxon>
        <taxon>PACMAD clade</taxon>
        <taxon>Arundinoideae</taxon>
        <taxon>Arundineae</taxon>
        <taxon>Arundo</taxon>
    </lineage>
</organism>
<feature type="domain" description="SANT" evidence="8">
    <location>
        <begin position="22"/>
        <end position="73"/>
    </location>
</feature>
<dbReference type="PROSITE" id="PS51293">
    <property type="entry name" value="SANT"/>
    <property type="match status" value="1"/>
</dbReference>
<evidence type="ECO:0000256" key="1">
    <source>
        <dbReference type="ARBA" id="ARBA00004123"/>
    </source>
</evidence>
<dbReference type="EMBL" id="GBRH01251069">
    <property type="protein sequence ID" value="JAD46826.1"/>
    <property type="molecule type" value="Transcribed_RNA"/>
</dbReference>
<keyword evidence="3" id="KW-0238">DNA-binding</keyword>
<keyword evidence="2" id="KW-0805">Transcription regulation</keyword>
<proteinExistence type="predicted"/>
<dbReference type="FunFam" id="1.10.10.60:FF:000023">
    <property type="entry name" value="protein REVEILLE 6 isoform X1"/>
    <property type="match status" value="1"/>
</dbReference>
<dbReference type="SMART" id="SM00717">
    <property type="entry name" value="SANT"/>
    <property type="match status" value="1"/>
</dbReference>
<dbReference type="InterPro" id="IPR017884">
    <property type="entry name" value="SANT_dom"/>
</dbReference>
<dbReference type="AlphaFoldDB" id="A0A0A9A6V0"/>
<feature type="compositionally biased region" description="Basic and acidic residues" evidence="6">
    <location>
        <begin position="190"/>
        <end position="201"/>
    </location>
</feature>
<dbReference type="InterPro" id="IPR017930">
    <property type="entry name" value="Myb_dom"/>
</dbReference>
<feature type="domain" description="Myb-like" evidence="7">
    <location>
        <begin position="19"/>
        <end position="69"/>
    </location>
</feature>
<dbReference type="PROSITE" id="PS50090">
    <property type="entry name" value="MYB_LIKE"/>
    <property type="match status" value="1"/>
</dbReference>
<evidence type="ECO:0000259" key="9">
    <source>
        <dbReference type="PROSITE" id="PS51294"/>
    </source>
</evidence>
<evidence type="ECO:0000256" key="4">
    <source>
        <dbReference type="ARBA" id="ARBA00023163"/>
    </source>
</evidence>
<protein>
    <submittedName>
        <fullName evidence="10">Uncharacterized protein</fullName>
    </submittedName>
</protein>
<dbReference type="GO" id="GO:0005634">
    <property type="term" value="C:nucleus"/>
    <property type="evidence" value="ECO:0007669"/>
    <property type="project" value="UniProtKB-SubCell"/>
</dbReference>
<feature type="compositionally biased region" description="Low complexity" evidence="6">
    <location>
        <begin position="171"/>
        <end position="181"/>
    </location>
</feature>
<accession>A0A0A9A6V0</accession>
<comment type="subcellular location">
    <subcellularLocation>
        <location evidence="1">Nucleus</location>
    </subcellularLocation>
</comment>
<dbReference type="PANTHER" id="PTHR12802">
    <property type="entry name" value="SWI/SNF COMPLEX-RELATED"/>
    <property type="match status" value="1"/>
</dbReference>
<dbReference type="InterPro" id="IPR009057">
    <property type="entry name" value="Homeodomain-like_sf"/>
</dbReference>
<reference evidence="10" key="2">
    <citation type="journal article" date="2015" name="Data Brief">
        <title>Shoot transcriptome of the giant reed, Arundo donax.</title>
        <authorList>
            <person name="Barrero R.A."/>
            <person name="Guerrero F.D."/>
            <person name="Moolhuijzen P."/>
            <person name="Goolsby J.A."/>
            <person name="Tidwell J."/>
            <person name="Bellgard S.E."/>
            <person name="Bellgard M.I."/>
        </authorList>
    </citation>
    <scope>NUCLEOTIDE SEQUENCE</scope>
    <source>
        <tissue evidence="10">Shoot tissue taken approximately 20 cm above the soil surface</tissue>
    </source>
</reference>
<evidence type="ECO:0000256" key="3">
    <source>
        <dbReference type="ARBA" id="ARBA00023125"/>
    </source>
</evidence>
<feature type="domain" description="HTH myb-type" evidence="9">
    <location>
        <begin position="19"/>
        <end position="73"/>
    </location>
</feature>
<evidence type="ECO:0000313" key="10">
    <source>
        <dbReference type="EMBL" id="JAD46826.1"/>
    </source>
</evidence>
<reference evidence="10" key="1">
    <citation type="submission" date="2014-09" db="EMBL/GenBank/DDBJ databases">
        <authorList>
            <person name="Magalhaes I.L.F."/>
            <person name="Oliveira U."/>
            <person name="Santos F.R."/>
            <person name="Vidigal T.H.D.A."/>
            <person name="Brescovit A.D."/>
            <person name="Santos A.J."/>
        </authorList>
    </citation>
    <scope>NUCLEOTIDE SEQUENCE</scope>
    <source>
        <tissue evidence="10">Shoot tissue taken approximately 20 cm above the soil surface</tissue>
    </source>
</reference>
<keyword evidence="5" id="KW-0539">Nucleus</keyword>
<dbReference type="NCBIfam" id="TIGR01557">
    <property type="entry name" value="myb_SHAQKYF"/>
    <property type="match status" value="1"/>
</dbReference>
<dbReference type="CDD" id="cd00167">
    <property type="entry name" value="SANT"/>
    <property type="match status" value="1"/>
</dbReference>
<dbReference type="GO" id="GO:0010468">
    <property type="term" value="P:regulation of gene expression"/>
    <property type="evidence" value="ECO:0007669"/>
    <property type="project" value="UniProtKB-ARBA"/>
</dbReference>
<dbReference type="SUPFAM" id="SSF46689">
    <property type="entry name" value="Homeodomain-like"/>
    <property type="match status" value="1"/>
</dbReference>
<name>A0A0A9A6V0_ARUDO</name>
<feature type="compositionally biased region" description="Polar residues" evidence="6">
    <location>
        <begin position="289"/>
        <end position="312"/>
    </location>
</feature>
<feature type="compositionally biased region" description="Polar residues" evidence="6">
    <location>
        <begin position="126"/>
        <end position="136"/>
    </location>
</feature>
<dbReference type="PANTHER" id="PTHR12802:SF177">
    <property type="entry name" value="PROTEIN CCA1"/>
    <property type="match status" value="1"/>
</dbReference>
<feature type="compositionally biased region" description="Basic and acidic residues" evidence="6">
    <location>
        <begin position="115"/>
        <end position="125"/>
    </location>
</feature>
<dbReference type="InterPro" id="IPR001005">
    <property type="entry name" value="SANT/Myb"/>
</dbReference>